<dbReference type="Proteomes" id="UP000464675">
    <property type="component" value="Chromosome"/>
</dbReference>
<dbReference type="RefSeq" id="WP_161858259.1">
    <property type="nucleotide sequence ID" value="NZ_CP047491.1"/>
</dbReference>
<evidence type="ECO:0000313" key="4">
    <source>
        <dbReference type="Proteomes" id="UP000563601"/>
    </source>
</evidence>
<dbReference type="Proteomes" id="UP000563601">
    <property type="component" value="Unassembled WGS sequence"/>
</dbReference>
<dbReference type="AlphaFoldDB" id="A0A6P1TDX9"/>
<dbReference type="Gene3D" id="3.40.50.2000">
    <property type="entry name" value="Glycogen Phosphorylase B"/>
    <property type="match status" value="1"/>
</dbReference>
<sequence>MGLMERVARFAGASSGQLRRLSRRKPKVAIVQFEGVHEEVIPSVARALARCGVDCDIYVNACVLERRGDLLGSIPETKGKVRYPEINRKEDWEKLQADVLSAGYDALFLNTLQRDGVADWASRTGLPILGIIHNPKLFLSSPKCVSLLESGSTSVFSLAPHVTAWMLDHSPELFAKAGTLSLNYWDMHEGATFKAREGSPRRIVIPGSVNFANRDYLSVIEAIPQLITEATEDFEIGILGGGPDRTKLEKIVTEAGCAAHVRFATKDPVSGFVDNATYFSELALADFVLPMLPEQRTDYRTFKITSAVPTSVAFRIPAILDSWTAAVYGAPCVTYRGEAFLDGLRRAVVMERADLGVLREKLGHFRTTTENQSFEEMRRGLSQLSII</sequence>
<proteinExistence type="predicted"/>
<dbReference type="SUPFAM" id="SSF53756">
    <property type="entry name" value="UDP-Glycosyltransferase/glycogen phosphorylase"/>
    <property type="match status" value="1"/>
</dbReference>
<name>A0A6P1TDX9_9GAMM</name>
<accession>A0A6P1TDX9</accession>
<evidence type="ECO:0000313" key="1">
    <source>
        <dbReference type="EMBL" id="MBB5210602.1"/>
    </source>
</evidence>
<evidence type="ECO:0000313" key="3">
    <source>
        <dbReference type="Proteomes" id="UP000464675"/>
    </source>
</evidence>
<protein>
    <recommendedName>
        <fullName evidence="5">Glycosyltransferase</fullName>
    </recommendedName>
</protein>
<gene>
    <name evidence="2" type="ORF">GTQ55_08020</name>
    <name evidence="1" type="ORF">HNQ53_000790</name>
</gene>
<reference evidence="2 3" key="1">
    <citation type="submission" date="2020-01" db="EMBL/GenBank/DDBJ databases">
        <title>The possibility of degradation of plastic by Microbulbifer hydrolyticus IRE-31.</title>
        <authorList>
            <person name="Liu L."/>
        </authorList>
    </citation>
    <scope>NUCLEOTIDE SEQUENCE [LARGE SCALE GENOMIC DNA]</scope>
    <source>
        <strain evidence="2 3">IRE-31</strain>
    </source>
</reference>
<keyword evidence="3" id="KW-1185">Reference proteome</keyword>
<dbReference type="EMBL" id="CP047491">
    <property type="protein sequence ID" value="QHQ38932.1"/>
    <property type="molecule type" value="Genomic_DNA"/>
</dbReference>
<organism evidence="1 4">
    <name type="scientific">Microbulbifer hydrolyticus</name>
    <dbReference type="NCBI Taxonomy" id="48074"/>
    <lineage>
        <taxon>Bacteria</taxon>
        <taxon>Pseudomonadati</taxon>
        <taxon>Pseudomonadota</taxon>
        <taxon>Gammaproteobacteria</taxon>
        <taxon>Cellvibrionales</taxon>
        <taxon>Microbulbiferaceae</taxon>
        <taxon>Microbulbifer</taxon>
    </lineage>
</organism>
<reference evidence="1 4" key="2">
    <citation type="submission" date="2020-08" db="EMBL/GenBank/DDBJ databases">
        <title>Genomic Encyclopedia of Type Strains, Phase IV (KMG-IV): sequencing the most valuable type-strain genomes for metagenomic binning, comparative biology and taxonomic classification.</title>
        <authorList>
            <person name="Goeker M."/>
        </authorList>
    </citation>
    <scope>NUCLEOTIDE SEQUENCE [LARGE SCALE GENOMIC DNA]</scope>
    <source>
        <strain evidence="1 4">DSM 11525</strain>
    </source>
</reference>
<evidence type="ECO:0000313" key="2">
    <source>
        <dbReference type="EMBL" id="QHQ38932.1"/>
    </source>
</evidence>
<dbReference type="OrthoDB" id="7819454at2"/>
<evidence type="ECO:0008006" key="5">
    <source>
        <dbReference type="Google" id="ProtNLM"/>
    </source>
</evidence>
<dbReference type="EMBL" id="JACHHR010000001">
    <property type="protein sequence ID" value="MBB5210602.1"/>
    <property type="molecule type" value="Genomic_DNA"/>
</dbReference>